<protein>
    <submittedName>
        <fullName evidence="1">Uncharacterized protein</fullName>
    </submittedName>
</protein>
<gene>
    <name evidence="1" type="ORF">BOLC8T50637H</name>
</gene>
<dbReference type="EMBL" id="LR031879">
    <property type="protein sequence ID" value="VDD57408.1"/>
    <property type="molecule type" value="Genomic_DNA"/>
</dbReference>
<name>A0A3P6FWD4_BRAOL</name>
<proteinExistence type="predicted"/>
<accession>A0A3P6FWD4</accession>
<reference evidence="1" key="1">
    <citation type="submission" date="2018-11" db="EMBL/GenBank/DDBJ databases">
        <authorList>
            <consortium name="Genoscope - CEA"/>
            <person name="William W."/>
        </authorList>
    </citation>
    <scope>NUCLEOTIDE SEQUENCE</scope>
</reference>
<dbReference type="AlphaFoldDB" id="A0A3P6FWD4"/>
<organism evidence="1">
    <name type="scientific">Brassica oleracea</name>
    <name type="common">Wild cabbage</name>
    <dbReference type="NCBI Taxonomy" id="3712"/>
    <lineage>
        <taxon>Eukaryota</taxon>
        <taxon>Viridiplantae</taxon>
        <taxon>Streptophyta</taxon>
        <taxon>Embryophyta</taxon>
        <taxon>Tracheophyta</taxon>
        <taxon>Spermatophyta</taxon>
        <taxon>Magnoliopsida</taxon>
        <taxon>eudicotyledons</taxon>
        <taxon>Gunneridae</taxon>
        <taxon>Pentapetalae</taxon>
        <taxon>rosids</taxon>
        <taxon>malvids</taxon>
        <taxon>Brassicales</taxon>
        <taxon>Brassicaceae</taxon>
        <taxon>Brassiceae</taxon>
        <taxon>Brassica</taxon>
    </lineage>
</organism>
<evidence type="ECO:0000313" key="1">
    <source>
        <dbReference type="EMBL" id="VDD57408.1"/>
    </source>
</evidence>
<sequence length="104" mass="11345">MPCSLARIDHLDSADAENITELNNTKLKQDSCGLHLHAADVVSSALASCADNKTRLNQSKGYGFKEGLYQGGPALTRELRKLALPLPYSPSRNIQSLFAIFLRS</sequence>